<dbReference type="AlphaFoldDB" id="A0A913XHD4"/>
<evidence type="ECO:0000313" key="11">
    <source>
        <dbReference type="EnsemblMetazoa" id="XP_020904270.1"/>
    </source>
</evidence>
<evidence type="ECO:0000313" key="12">
    <source>
        <dbReference type="Proteomes" id="UP000887567"/>
    </source>
</evidence>
<keyword evidence="3 9" id="KW-0812">Transmembrane</keyword>
<dbReference type="GeneID" id="110242602"/>
<evidence type="ECO:0000256" key="1">
    <source>
        <dbReference type="ARBA" id="ARBA00004651"/>
    </source>
</evidence>
<dbReference type="PRINTS" id="PR00237">
    <property type="entry name" value="GPCRRHODOPSN"/>
</dbReference>
<dbReference type="Gene3D" id="1.20.1070.10">
    <property type="entry name" value="Rhodopsin 7-helix transmembrane proteins"/>
    <property type="match status" value="1"/>
</dbReference>
<evidence type="ECO:0000256" key="9">
    <source>
        <dbReference type="SAM" id="Phobius"/>
    </source>
</evidence>
<keyword evidence="4 9" id="KW-1133">Transmembrane helix</keyword>
<keyword evidence="2" id="KW-1003">Cell membrane</keyword>
<name>A0A913XHD4_EXADI</name>
<keyword evidence="7" id="KW-0675">Receptor</keyword>
<feature type="transmembrane region" description="Helical" evidence="9">
    <location>
        <begin position="23"/>
        <end position="46"/>
    </location>
</feature>
<accession>A0A913XHD4</accession>
<dbReference type="GO" id="GO:0004930">
    <property type="term" value="F:G protein-coupled receptor activity"/>
    <property type="evidence" value="ECO:0007669"/>
    <property type="project" value="UniProtKB-KW"/>
</dbReference>
<dbReference type="EnsemblMetazoa" id="XM_021048611.2">
    <property type="protein sequence ID" value="XP_020904270.1"/>
    <property type="gene ID" value="LOC110242602"/>
</dbReference>
<dbReference type="KEGG" id="epa:110242602"/>
<keyword evidence="8" id="KW-0807">Transducer</keyword>
<dbReference type="OMA" id="KRNERHA"/>
<protein>
    <recommendedName>
        <fullName evidence="10">G-protein coupled receptors family 1 profile domain-containing protein</fullName>
    </recommendedName>
</protein>
<evidence type="ECO:0000256" key="5">
    <source>
        <dbReference type="ARBA" id="ARBA00023040"/>
    </source>
</evidence>
<dbReference type="InterPro" id="IPR000276">
    <property type="entry name" value="GPCR_Rhodpsn"/>
</dbReference>
<evidence type="ECO:0000256" key="3">
    <source>
        <dbReference type="ARBA" id="ARBA00022692"/>
    </source>
</evidence>
<organism evidence="11 12">
    <name type="scientific">Exaiptasia diaphana</name>
    <name type="common">Tropical sea anemone</name>
    <name type="synonym">Aiptasia pulchella</name>
    <dbReference type="NCBI Taxonomy" id="2652724"/>
    <lineage>
        <taxon>Eukaryota</taxon>
        <taxon>Metazoa</taxon>
        <taxon>Cnidaria</taxon>
        <taxon>Anthozoa</taxon>
        <taxon>Hexacorallia</taxon>
        <taxon>Actiniaria</taxon>
        <taxon>Aiptasiidae</taxon>
        <taxon>Exaiptasia</taxon>
    </lineage>
</organism>
<evidence type="ECO:0000256" key="8">
    <source>
        <dbReference type="ARBA" id="ARBA00023224"/>
    </source>
</evidence>
<feature type="transmembrane region" description="Helical" evidence="9">
    <location>
        <begin position="98"/>
        <end position="120"/>
    </location>
</feature>
<evidence type="ECO:0000256" key="4">
    <source>
        <dbReference type="ARBA" id="ARBA00022989"/>
    </source>
</evidence>
<keyword evidence="6 9" id="KW-0472">Membrane</keyword>
<dbReference type="Pfam" id="PF00001">
    <property type="entry name" value="7tm_1"/>
    <property type="match status" value="1"/>
</dbReference>
<reference evidence="11" key="1">
    <citation type="submission" date="2022-11" db="UniProtKB">
        <authorList>
            <consortium name="EnsemblMetazoa"/>
        </authorList>
    </citation>
    <scope>IDENTIFICATION</scope>
</reference>
<dbReference type="InterPro" id="IPR017452">
    <property type="entry name" value="GPCR_Rhodpsn_7TM"/>
</dbReference>
<dbReference type="CDD" id="cd00637">
    <property type="entry name" value="7tm_classA_rhodopsin-like"/>
    <property type="match status" value="1"/>
</dbReference>
<feature type="transmembrane region" description="Helical" evidence="9">
    <location>
        <begin position="183"/>
        <end position="208"/>
    </location>
</feature>
<comment type="subcellular location">
    <subcellularLocation>
        <location evidence="1">Cell membrane</location>
        <topology evidence="1">Multi-pass membrane protein</topology>
    </subcellularLocation>
</comment>
<dbReference type="OrthoDB" id="10044919at2759"/>
<feature type="transmembrane region" description="Helical" evidence="9">
    <location>
        <begin position="245"/>
        <end position="275"/>
    </location>
</feature>
<evidence type="ECO:0000256" key="2">
    <source>
        <dbReference type="ARBA" id="ARBA00022475"/>
    </source>
</evidence>
<keyword evidence="12" id="KW-1185">Reference proteome</keyword>
<proteinExistence type="predicted"/>
<dbReference type="PANTHER" id="PTHR22752">
    <property type="entry name" value="G PROTEIN-COUPLED RECEPTOR"/>
    <property type="match status" value="1"/>
</dbReference>
<keyword evidence="5" id="KW-0297">G-protein coupled receptor</keyword>
<feature type="domain" description="G-protein coupled receptors family 1 profile" evidence="10">
    <location>
        <begin position="38"/>
        <end position="298"/>
    </location>
</feature>
<evidence type="ECO:0000256" key="6">
    <source>
        <dbReference type="ARBA" id="ARBA00023136"/>
    </source>
</evidence>
<sequence length="377" mass="42824">MTNNTTLNVDPNTSNDWDYLRTIQVVFLTLFLVTGIPGNSVICLLVYRSPRLRTVTMVTNMIVGNLAVADLAVCLLRIPVSLATIVKNRWIGNQNLCSAVGFVNSLLLFEVLYSLALVSVSRYCCVVSPSKFSAIFTRKRTYGIIAGTWIVSTFWAAPPLFGWGFFHFDFGKATCVIAVKQSISYTIVLTLLQFTIPFLLITVPYFKIFRFLRTHNRRLSANSITSSFRRQSRTSLFHDFKMTKLLLIVVCFFVACWAPYTIVNLIAGFGIIPYIPLALDCTCNLLTFLSSSFNPFIYGSLNNQFRKGFRDILCASCRKYQRAKQDALFGVRTKSSLSTVRGRSHFEKRNERHAKRHSRKTTNYFHTGKNVLYETSV</sequence>
<evidence type="ECO:0000256" key="7">
    <source>
        <dbReference type="ARBA" id="ARBA00023170"/>
    </source>
</evidence>
<dbReference type="PROSITE" id="PS50262">
    <property type="entry name" value="G_PROTEIN_RECEP_F1_2"/>
    <property type="match status" value="1"/>
</dbReference>
<evidence type="ECO:0000259" key="10">
    <source>
        <dbReference type="PROSITE" id="PS50262"/>
    </source>
</evidence>
<dbReference type="GO" id="GO:0005886">
    <property type="term" value="C:plasma membrane"/>
    <property type="evidence" value="ECO:0007669"/>
    <property type="project" value="UniProtKB-SubCell"/>
</dbReference>
<dbReference type="RefSeq" id="XP_020904270.1">
    <property type="nucleotide sequence ID" value="XM_021048611.2"/>
</dbReference>
<feature type="transmembrane region" description="Helical" evidence="9">
    <location>
        <begin position="141"/>
        <end position="163"/>
    </location>
</feature>
<dbReference type="Proteomes" id="UP000887567">
    <property type="component" value="Unplaced"/>
</dbReference>
<dbReference type="SUPFAM" id="SSF81321">
    <property type="entry name" value="Family A G protein-coupled receptor-like"/>
    <property type="match status" value="1"/>
</dbReference>
<feature type="transmembrane region" description="Helical" evidence="9">
    <location>
        <begin position="58"/>
        <end position="78"/>
    </location>
</feature>